<dbReference type="AlphaFoldDB" id="A0A510E640"/>
<reference evidence="2 3" key="2">
    <citation type="journal article" date="2020" name="Int. J. Syst. Evol. Microbiol.">
        <title>Sulfuracidifex tepidarius gen. nov., sp. nov. and transfer of Sulfolobus metallicus Huber and Stetter 1992 to the genus Sulfuracidifex as Sulfuracidifex metallicus comb. nov.</title>
        <authorList>
            <person name="Itoh T."/>
            <person name="Miura T."/>
            <person name="Sakai H.D."/>
            <person name="Kato S."/>
            <person name="Ohkuma M."/>
            <person name="Takashina T."/>
        </authorList>
    </citation>
    <scope>NUCLEOTIDE SEQUENCE</scope>
    <source>
        <strain evidence="1 3">IC-006</strain>
        <strain evidence="2">IC-007</strain>
    </source>
</reference>
<reference evidence="4" key="1">
    <citation type="submission" date="2018-09" db="EMBL/GenBank/DDBJ databases">
        <title>Complete Genome Sequencing of Sulfolobus sp. JCM 16834.</title>
        <authorList>
            <person name="Kato S."/>
            <person name="Itoh T."/>
            <person name="Ohkuma M."/>
        </authorList>
    </citation>
    <scope>NUCLEOTIDE SEQUENCE [LARGE SCALE GENOMIC DNA]</scope>
    <source>
        <strain evidence="4">IC-007</strain>
    </source>
</reference>
<dbReference type="KEGG" id="step:IC006_2450"/>
<protein>
    <submittedName>
        <fullName evidence="2">Uncharacterized protein</fullName>
    </submittedName>
</protein>
<evidence type="ECO:0000313" key="2">
    <source>
        <dbReference type="EMBL" id="BBG27897.1"/>
    </source>
</evidence>
<evidence type="ECO:0000313" key="4">
    <source>
        <dbReference type="Proteomes" id="UP000325030"/>
    </source>
</evidence>
<accession>A0A510DY30</accession>
<accession>A0A510E640</accession>
<organism evidence="2 4">
    <name type="scientific">Sulfuracidifex tepidarius</name>
    <dbReference type="NCBI Taxonomy" id="1294262"/>
    <lineage>
        <taxon>Archaea</taxon>
        <taxon>Thermoproteota</taxon>
        <taxon>Thermoprotei</taxon>
        <taxon>Sulfolobales</taxon>
        <taxon>Sulfolobaceae</taxon>
        <taxon>Sulfuracidifex</taxon>
    </lineage>
</organism>
<dbReference type="Proteomes" id="UP000322983">
    <property type="component" value="Chromosome"/>
</dbReference>
<dbReference type="Proteomes" id="UP000325030">
    <property type="component" value="Chromosome"/>
</dbReference>
<dbReference type="EMBL" id="AP018930">
    <property type="protein sequence ID" value="BBG27897.1"/>
    <property type="molecule type" value="Genomic_DNA"/>
</dbReference>
<evidence type="ECO:0000313" key="1">
    <source>
        <dbReference type="EMBL" id="BBG25115.1"/>
    </source>
</evidence>
<dbReference type="EMBL" id="AP018929">
    <property type="protein sequence ID" value="BBG25115.1"/>
    <property type="molecule type" value="Genomic_DNA"/>
</dbReference>
<name>A0A510E640_9CREN</name>
<proteinExistence type="predicted"/>
<evidence type="ECO:0000313" key="3">
    <source>
        <dbReference type="Proteomes" id="UP000322983"/>
    </source>
</evidence>
<keyword evidence="3" id="KW-1185">Reference proteome</keyword>
<sequence>MSHEFGLLNDMKEVRDTDVDFPEASDELEAIADHTRLARRGEDNT</sequence>
<gene>
    <name evidence="1" type="ORF">IC006_2450</name>
    <name evidence="2" type="ORF">IC007_2452</name>
</gene>